<evidence type="ECO:0000256" key="4">
    <source>
        <dbReference type="ARBA" id="ARBA00022692"/>
    </source>
</evidence>
<dbReference type="GO" id="GO:0022857">
    <property type="term" value="F:transmembrane transporter activity"/>
    <property type="evidence" value="ECO:0007669"/>
    <property type="project" value="InterPro"/>
</dbReference>
<evidence type="ECO:0000256" key="7">
    <source>
        <dbReference type="RuleBase" id="RU363032"/>
    </source>
</evidence>
<evidence type="ECO:0000313" key="9">
    <source>
        <dbReference type="EMBL" id="SJN18884.1"/>
    </source>
</evidence>
<dbReference type="AlphaFoldDB" id="A0A1R4IH14"/>
<protein>
    <submittedName>
        <fullName evidence="9">ABC-type amino acid transport system, permease component</fullName>
    </submittedName>
</protein>
<dbReference type="GO" id="GO:0043190">
    <property type="term" value="C:ATP-binding cassette (ABC) transporter complex"/>
    <property type="evidence" value="ECO:0007669"/>
    <property type="project" value="InterPro"/>
</dbReference>
<keyword evidence="4 7" id="KW-0812">Transmembrane</keyword>
<dbReference type="InterPro" id="IPR035906">
    <property type="entry name" value="MetI-like_sf"/>
</dbReference>
<sequence length="218" mass="24136">MLFDGHNFLRLLQGLWVTLSIALSAMAISVVLGTLLGIVMTSRNRAVQLLTRLYLEFVRIMPQLVLLFVVYFSLSTSAGINLGGRTAAAIVFVIWGTAEMGDLVRGAIGSIPRHQRDSALALGLTSSQAMRRVILPQTMRRLLPLAMNLTARMVMTTSLVVLIGVVEVLKTGQQIIDANRFTHPDAALWVYGAIFALYFLACWPLSLLSRHLEKKWKN</sequence>
<dbReference type="EMBL" id="FUKQ01000007">
    <property type="protein sequence ID" value="SJN18884.1"/>
    <property type="molecule type" value="Genomic_DNA"/>
</dbReference>
<comment type="similarity">
    <text evidence="7">Belongs to the binding-protein-dependent transport system permease family.</text>
</comment>
<organism evidence="9 10">
    <name type="scientific">Luteococcus japonicus LSP_Lj1</name>
    <dbReference type="NCBI Taxonomy" id="1255658"/>
    <lineage>
        <taxon>Bacteria</taxon>
        <taxon>Bacillati</taxon>
        <taxon>Actinomycetota</taxon>
        <taxon>Actinomycetes</taxon>
        <taxon>Propionibacteriales</taxon>
        <taxon>Propionibacteriaceae</taxon>
        <taxon>Luteococcus</taxon>
    </lineage>
</organism>
<keyword evidence="3" id="KW-1003">Cell membrane</keyword>
<dbReference type="InterPro" id="IPR000515">
    <property type="entry name" value="MetI-like"/>
</dbReference>
<accession>A0A1R4IH14</accession>
<proteinExistence type="inferred from homology"/>
<evidence type="ECO:0000313" key="10">
    <source>
        <dbReference type="Proteomes" id="UP000188342"/>
    </source>
</evidence>
<dbReference type="Proteomes" id="UP000188342">
    <property type="component" value="Unassembled WGS sequence"/>
</dbReference>
<dbReference type="InterPro" id="IPR010065">
    <property type="entry name" value="AA_ABC_transptr_permease_3TM"/>
</dbReference>
<dbReference type="GO" id="GO:0006865">
    <property type="term" value="P:amino acid transport"/>
    <property type="evidence" value="ECO:0007669"/>
    <property type="project" value="TreeGrafter"/>
</dbReference>
<keyword evidence="6 7" id="KW-0472">Membrane</keyword>
<name>A0A1R4IH14_9ACTN</name>
<evidence type="ECO:0000256" key="5">
    <source>
        <dbReference type="ARBA" id="ARBA00022989"/>
    </source>
</evidence>
<keyword evidence="5 7" id="KW-1133">Transmembrane helix</keyword>
<dbReference type="Gene3D" id="1.10.3720.10">
    <property type="entry name" value="MetI-like"/>
    <property type="match status" value="1"/>
</dbReference>
<feature type="transmembrane region" description="Helical" evidence="7">
    <location>
        <begin position="86"/>
        <end position="108"/>
    </location>
</feature>
<dbReference type="CDD" id="cd06261">
    <property type="entry name" value="TM_PBP2"/>
    <property type="match status" value="1"/>
</dbReference>
<evidence type="ECO:0000256" key="3">
    <source>
        <dbReference type="ARBA" id="ARBA00022475"/>
    </source>
</evidence>
<dbReference type="SUPFAM" id="SSF161098">
    <property type="entry name" value="MetI-like"/>
    <property type="match status" value="1"/>
</dbReference>
<reference evidence="9 10" key="1">
    <citation type="submission" date="2017-02" db="EMBL/GenBank/DDBJ databases">
        <authorList>
            <person name="Peterson S.W."/>
        </authorList>
    </citation>
    <scope>NUCLEOTIDE SEQUENCE [LARGE SCALE GENOMIC DNA]</scope>
    <source>
        <strain evidence="9 10">LSP_Lj1</strain>
    </source>
</reference>
<dbReference type="PANTHER" id="PTHR30614:SF36">
    <property type="entry name" value="ABC TRANSPORTER MEMBRANE-SPANNING PERMEASE-GLUTAMINE TRANSPORT"/>
    <property type="match status" value="1"/>
</dbReference>
<dbReference type="NCBIfam" id="TIGR01726">
    <property type="entry name" value="HEQRo_perm_3TM"/>
    <property type="match status" value="1"/>
</dbReference>
<evidence type="ECO:0000259" key="8">
    <source>
        <dbReference type="PROSITE" id="PS50928"/>
    </source>
</evidence>
<feature type="transmembrane region" description="Helical" evidence="7">
    <location>
        <begin position="142"/>
        <end position="166"/>
    </location>
</feature>
<evidence type="ECO:0000256" key="2">
    <source>
        <dbReference type="ARBA" id="ARBA00022448"/>
    </source>
</evidence>
<dbReference type="PANTHER" id="PTHR30614">
    <property type="entry name" value="MEMBRANE COMPONENT OF AMINO ACID ABC TRANSPORTER"/>
    <property type="match status" value="1"/>
</dbReference>
<keyword evidence="2 7" id="KW-0813">Transport</keyword>
<dbReference type="PROSITE" id="PS50928">
    <property type="entry name" value="ABC_TM1"/>
    <property type="match status" value="1"/>
</dbReference>
<gene>
    <name evidence="9" type="ORF">FM114_01680</name>
</gene>
<feature type="transmembrane region" description="Helical" evidence="7">
    <location>
        <begin position="186"/>
        <end position="208"/>
    </location>
</feature>
<feature type="domain" description="ABC transmembrane type-1" evidence="8">
    <location>
        <begin position="15"/>
        <end position="209"/>
    </location>
</feature>
<evidence type="ECO:0000256" key="6">
    <source>
        <dbReference type="ARBA" id="ARBA00023136"/>
    </source>
</evidence>
<feature type="transmembrane region" description="Helical" evidence="7">
    <location>
        <begin position="53"/>
        <end position="74"/>
    </location>
</feature>
<comment type="subcellular location">
    <subcellularLocation>
        <location evidence="1 7">Cell membrane</location>
        <topology evidence="1 7">Multi-pass membrane protein</topology>
    </subcellularLocation>
</comment>
<keyword evidence="10" id="KW-1185">Reference proteome</keyword>
<dbReference type="Pfam" id="PF00528">
    <property type="entry name" value="BPD_transp_1"/>
    <property type="match status" value="1"/>
</dbReference>
<evidence type="ECO:0000256" key="1">
    <source>
        <dbReference type="ARBA" id="ARBA00004651"/>
    </source>
</evidence>
<feature type="transmembrane region" description="Helical" evidence="7">
    <location>
        <begin position="15"/>
        <end position="41"/>
    </location>
</feature>
<dbReference type="STRING" id="1255658.FM114_01680"/>
<dbReference type="InterPro" id="IPR043429">
    <property type="entry name" value="ArtM/GltK/GlnP/TcyL/YhdX-like"/>
</dbReference>